<reference evidence="1 2" key="1">
    <citation type="submission" date="2020-07" db="EMBL/GenBank/DDBJ databases">
        <title>Sequencing the genomes of 1000 actinobacteria strains.</title>
        <authorList>
            <person name="Klenk H.-P."/>
        </authorList>
    </citation>
    <scope>NUCLEOTIDE SEQUENCE [LARGE SCALE GENOMIC DNA]</scope>
    <source>
        <strain evidence="1 2">DSM 41455</strain>
    </source>
</reference>
<dbReference type="AlphaFoldDB" id="A0A7Y9HA30"/>
<dbReference type="RefSeq" id="WP_173313097.1">
    <property type="nucleotide sequence ID" value="NZ_BAAAUE010000007.1"/>
</dbReference>
<dbReference type="Proteomes" id="UP000530403">
    <property type="component" value="Unassembled WGS sequence"/>
</dbReference>
<dbReference type="SUPFAM" id="SSF88659">
    <property type="entry name" value="Sigma3 and sigma4 domains of RNA polymerase sigma factors"/>
    <property type="match status" value="1"/>
</dbReference>
<organism evidence="1 2">
    <name type="scientific">Streptomyces fulvorobeus</name>
    <dbReference type="NCBI Taxonomy" id="284028"/>
    <lineage>
        <taxon>Bacteria</taxon>
        <taxon>Bacillati</taxon>
        <taxon>Actinomycetota</taxon>
        <taxon>Actinomycetes</taxon>
        <taxon>Kitasatosporales</taxon>
        <taxon>Streptomycetaceae</taxon>
        <taxon>Streptomyces</taxon>
    </lineage>
</organism>
<dbReference type="InterPro" id="IPR013324">
    <property type="entry name" value="RNA_pol_sigma_r3/r4-like"/>
</dbReference>
<protein>
    <submittedName>
        <fullName evidence="1">Uncharacterized protein</fullName>
    </submittedName>
</protein>
<name>A0A7Y9HA30_9ACTN</name>
<accession>A0A7Y9HA30</accession>
<evidence type="ECO:0000313" key="1">
    <source>
        <dbReference type="EMBL" id="NYE40658.1"/>
    </source>
</evidence>
<comment type="caution">
    <text evidence="1">The sequence shown here is derived from an EMBL/GenBank/DDBJ whole genome shotgun (WGS) entry which is preliminary data.</text>
</comment>
<dbReference type="EMBL" id="JACCCF010000001">
    <property type="protein sequence ID" value="NYE40658.1"/>
    <property type="molecule type" value="Genomic_DNA"/>
</dbReference>
<evidence type="ECO:0000313" key="2">
    <source>
        <dbReference type="Proteomes" id="UP000530403"/>
    </source>
</evidence>
<proteinExistence type="predicted"/>
<gene>
    <name evidence="1" type="ORF">HEB29_001669</name>
</gene>
<sequence length="186" mass="20423">MIGILPGLRCLHQTRGGSLASARNHWAWLLSQPCPAAEVWRELRLQVGRRADRIGPRDPGLLVLYGQLPDGCADSVVLCRWIGFDVDEAAEPMGAEPPAVEVALTVARRTLPHLIGRSSAGTPAADQREHRKMRAHQIRNLQLHDAHHSLITEDAITSSSSVGTAWQRPGRGIRVRVPHDTSLTVR</sequence>